<dbReference type="RefSeq" id="WP_106512870.1">
    <property type="nucleotide sequence ID" value="NZ_PXYI01000003.1"/>
</dbReference>
<organism evidence="6 7">
    <name type="scientific">Allosphingosinicella deserti</name>
    <dbReference type="NCBI Taxonomy" id="2116704"/>
    <lineage>
        <taxon>Bacteria</taxon>
        <taxon>Pseudomonadati</taxon>
        <taxon>Pseudomonadota</taxon>
        <taxon>Alphaproteobacteria</taxon>
        <taxon>Sphingomonadales</taxon>
        <taxon>Sphingomonadaceae</taxon>
        <taxon>Allosphingosinicella</taxon>
    </lineage>
</organism>
<dbReference type="InterPro" id="IPR032808">
    <property type="entry name" value="DoxX"/>
</dbReference>
<evidence type="ECO:0000313" key="6">
    <source>
        <dbReference type="EMBL" id="PSJ40717.1"/>
    </source>
</evidence>
<comment type="caution">
    <text evidence="6">The sequence shown here is derived from an EMBL/GenBank/DDBJ whole genome shotgun (WGS) entry which is preliminary data.</text>
</comment>
<proteinExistence type="predicted"/>
<evidence type="ECO:0000256" key="5">
    <source>
        <dbReference type="SAM" id="Phobius"/>
    </source>
</evidence>
<keyword evidence="7" id="KW-1185">Reference proteome</keyword>
<accession>A0A2P7QRZ2</accession>
<dbReference type="AlphaFoldDB" id="A0A2P7QRZ2"/>
<sequence>MSQSIERLLRLPAAAPVARLAITFPFWGSALIKLIDFAGARAEMAHFGLEPALWFAVATILVQLGGSFLIIVDRLVWLGAGALGVFTALTVILVHHFWSITEEPARTIAFHTAMEHVGIIGGLIAISILAARAKSSAG</sequence>
<keyword evidence="3 5" id="KW-1133">Transmembrane helix</keyword>
<dbReference type="Proteomes" id="UP000241167">
    <property type="component" value="Unassembled WGS sequence"/>
</dbReference>
<keyword evidence="4 5" id="KW-0472">Membrane</keyword>
<dbReference type="EMBL" id="PXYI01000003">
    <property type="protein sequence ID" value="PSJ40717.1"/>
    <property type="molecule type" value="Genomic_DNA"/>
</dbReference>
<evidence type="ECO:0000256" key="4">
    <source>
        <dbReference type="ARBA" id="ARBA00023136"/>
    </source>
</evidence>
<evidence type="ECO:0000313" key="7">
    <source>
        <dbReference type="Proteomes" id="UP000241167"/>
    </source>
</evidence>
<evidence type="ECO:0000256" key="1">
    <source>
        <dbReference type="ARBA" id="ARBA00004141"/>
    </source>
</evidence>
<dbReference type="OrthoDB" id="7064507at2"/>
<keyword evidence="2 5" id="KW-0812">Transmembrane</keyword>
<gene>
    <name evidence="6" type="ORF">C7I55_10440</name>
</gene>
<feature type="transmembrane region" description="Helical" evidence="5">
    <location>
        <begin position="77"/>
        <end position="98"/>
    </location>
</feature>
<feature type="transmembrane region" description="Helical" evidence="5">
    <location>
        <begin position="12"/>
        <end position="32"/>
    </location>
</feature>
<protein>
    <submittedName>
        <fullName evidence="6">DoxX family protein</fullName>
    </submittedName>
</protein>
<evidence type="ECO:0000256" key="2">
    <source>
        <dbReference type="ARBA" id="ARBA00022692"/>
    </source>
</evidence>
<feature type="transmembrane region" description="Helical" evidence="5">
    <location>
        <begin position="52"/>
        <end position="72"/>
    </location>
</feature>
<comment type="subcellular location">
    <subcellularLocation>
        <location evidence="1">Membrane</location>
        <topology evidence="1">Multi-pass membrane protein</topology>
    </subcellularLocation>
</comment>
<name>A0A2P7QRZ2_9SPHN</name>
<dbReference type="GO" id="GO:0016020">
    <property type="term" value="C:membrane"/>
    <property type="evidence" value="ECO:0007669"/>
    <property type="project" value="UniProtKB-SubCell"/>
</dbReference>
<feature type="transmembrane region" description="Helical" evidence="5">
    <location>
        <begin position="110"/>
        <end position="131"/>
    </location>
</feature>
<reference evidence="6 7" key="1">
    <citation type="submission" date="2018-03" db="EMBL/GenBank/DDBJ databases">
        <title>The draft genome of Sphingosinicella sp. GL-C-18.</title>
        <authorList>
            <person name="Liu L."/>
            <person name="Li L."/>
            <person name="Liang L."/>
            <person name="Zhang X."/>
            <person name="Wang T."/>
        </authorList>
    </citation>
    <scope>NUCLEOTIDE SEQUENCE [LARGE SCALE GENOMIC DNA]</scope>
    <source>
        <strain evidence="6 7">GL-C-18</strain>
    </source>
</reference>
<dbReference type="Pfam" id="PF07681">
    <property type="entry name" value="DoxX"/>
    <property type="match status" value="1"/>
</dbReference>
<evidence type="ECO:0000256" key="3">
    <source>
        <dbReference type="ARBA" id="ARBA00022989"/>
    </source>
</evidence>